<name>A0A1D8B3Z4_9ACTO</name>
<dbReference type="OrthoDB" id="9758917at2"/>
<dbReference type="InterPro" id="IPR036034">
    <property type="entry name" value="PDZ_sf"/>
</dbReference>
<dbReference type="GO" id="GO:0004252">
    <property type="term" value="F:serine-type endopeptidase activity"/>
    <property type="evidence" value="ECO:0007669"/>
    <property type="project" value="InterPro"/>
</dbReference>
<dbReference type="KEGG" id="phon:BH719_08435"/>
<evidence type="ECO:0000259" key="6">
    <source>
        <dbReference type="PROSITE" id="PS50106"/>
    </source>
</evidence>
<comment type="similarity">
    <text evidence="1">Belongs to the peptidase S1C family.</text>
</comment>
<proteinExistence type="inferred from homology"/>
<dbReference type="InterPro" id="IPR001940">
    <property type="entry name" value="Peptidase_S1C"/>
</dbReference>
<evidence type="ECO:0000256" key="5">
    <source>
        <dbReference type="SAM" id="Phobius"/>
    </source>
</evidence>
<accession>A0A1D8B3Z4</accession>
<feature type="compositionally biased region" description="Polar residues" evidence="4">
    <location>
        <begin position="113"/>
        <end position="124"/>
    </location>
</feature>
<dbReference type="InterPro" id="IPR001478">
    <property type="entry name" value="PDZ"/>
</dbReference>
<reference evidence="7 8" key="1">
    <citation type="submission" date="2016-09" db="EMBL/GenBank/DDBJ databases">
        <title>Complete genome sequence of Actinomyces hongkongensis HKU8.</title>
        <authorList>
            <person name="Gao Y.-X."/>
            <person name="Zhou Y.-Y."/>
            <person name="Xie Y."/>
            <person name="Wang M."/>
            <person name="Wang S.-J."/>
            <person name="Shen S.-G."/>
        </authorList>
    </citation>
    <scope>NUCLEOTIDE SEQUENCE [LARGE SCALE GENOMIC DNA]</scope>
    <source>
        <strain evidence="7 8">HKU8</strain>
    </source>
</reference>
<feature type="transmembrane region" description="Helical" evidence="5">
    <location>
        <begin position="269"/>
        <end position="291"/>
    </location>
</feature>
<keyword evidence="5" id="KW-1133">Transmembrane helix</keyword>
<protein>
    <submittedName>
        <fullName evidence="7">Trypsin</fullName>
    </submittedName>
</protein>
<sequence>MSDENSQWVPRDPGTRPEAWTDQAQQAPYVSGAGQAPTAGAAPQAPSAAPSAAETEQLPRVQEGAWLPGADETAQLPRVDGAALPLSAQETMQLPRVQETMQLPRVQETAQLPSATAGQFQSAASPAYGQPPAEAGPAYGQFQSEGFPAYGQPPAEAGPAYGQFQYEASPAYGQPPAEAGPAYGQTGFEAGPAYGQFQSEGSPAYGQPPAEAGPAYGQEAPGGDGSHDFPQPVGQMPLQQGAPEYAPVTGAPEYAPVTGAAVVRKGPGWLALVASMLVTALVTAGGLWFVLRPDSTQDSSAASANGGTVASVASADSAPDWQAVASAVSPAVVTIQVQSSSSTGMGSGVVYDAKGDIVTNYHVIAAAVQSGGKIQVTLADGRIYDAEVVGHDRTTDLAVIRLVNPPSDLTVARFGSSSHLTVGAPVMAIGAPLGLSKTVTTGIVSALNRPVEVAVDDDSSKNNGQGDSSDPFGQQKRNQSSSDTVITNAIQVDASLNPGNSGGPLFDQTGAVVGINSSIKSVTSSDGQAGSIGLGFAIPSDLVTSVADQLIAKGTVSHAVLGVNVTTAAVSVGGDTYAGAELADVTSGGAADKAGLRKGDVITQVEGQEVSSAKQLTGYIRRYKGGDTVKLTYVRDGASHEVQVALQAK</sequence>
<feature type="domain" description="PDZ" evidence="6">
    <location>
        <begin position="545"/>
        <end position="637"/>
    </location>
</feature>
<dbReference type="Pfam" id="PF13180">
    <property type="entry name" value="PDZ_2"/>
    <property type="match status" value="1"/>
</dbReference>
<dbReference type="PRINTS" id="PR00834">
    <property type="entry name" value="PROTEASES2C"/>
</dbReference>
<dbReference type="RefSeq" id="WP_009744418.1">
    <property type="nucleotide sequence ID" value="NZ_CP017298.1"/>
</dbReference>
<keyword evidence="5" id="KW-0812">Transmembrane</keyword>
<dbReference type="PANTHER" id="PTHR43343:SF3">
    <property type="entry name" value="PROTEASE DO-LIKE 8, CHLOROPLASTIC"/>
    <property type="match status" value="1"/>
</dbReference>
<dbReference type="Gene3D" id="2.30.42.10">
    <property type="match status" value="1"/>
</dbReference>
<keyword evidence="8" id="KW-1185">Reference proteome</keyword>
<feature type="compositionally biased region" description="Low complexity" evidence="4">
    <location>
        <begin position="31"/>
        <end position="56"/>
    </location>
</feature>
<evidence type="ECO:0000313" key="7">
    <source>
        <dbReference type="EMBL" id="AOS47860.1"/>
    </source>
</evidence>
<dbReference type="Proteomes" id="UP000095214">
    <property type="component" value="Chromosome"/>
</dbReference>
<dbReference type="SUPFAM" id="SSF50156">
    <property type="entry name" value="PDZ domain-like"/>
    <property type="match status" value="1"/>
</dbReference>
<dbReference type="GO" id="GO:0006508">
    <property type="term" value="P:proteolysis"/>
    <property type="evidence" value="ECO:0007669"/>
    <property type="project" value="UniProtKB-KW"/>
</dbReference>
<dbReference type="Pfam" id="PF13365">
    <property type="entry name" value="Trypsin_2"/>
    <property type="match status" value="1"/>
</dbReference>
<feature type="region of interest" description="Disordered" evidence="4">
    <location>
        <begin position="454"/>
        <end position="483"/>
    </location>
</feature>
<dbReference type="STRING" id="178339.BH719_08435"/>
<keyword evidence="5" id="KW-0472">Membrane</keyword>
<dbReference type="InterPro" id="IPR051201">
    <property type="entry name" value="Chloro_Bact_Ser_Proteases"/>
</dbReference>
<dbReference type="SUPFAM" id="SSF50494">
    <property type="entry name" value="Trypsin-like serine proteases"/>
    <property type="match status" value="1"/>
</dbReference>
<feature type="region of interest" description="Disordered" evidence="4">
    <location>
        <begin position="1"/>
        <end position="61"/>
    </location>
</feature>
<dbReference type="PROSITE" id="PS50106">
    <property type="entry name" value="PDZ"/>
    <property type="match status" value="1"/>
</dbReference>
<dbReference type="EMBL" id="CP017298">
    <property type="protein sequence ID" value="AOS47860.1"/>
    <property type="molecule type" value="Genomic_DNA"/>
</dbReference>
<dbReference type="AlphaFoldDB" id="A0A1D8B3Z4"/>
<evidence type="ECO:0000256" key="2">
    <source>
        <dbReference type="ARBA" id="ARBA00022670"/>
    </source>
</evidence>
<dbReference type="InterPro" id="IPR043504">
    <property type="entry name" value="Peptidase_S1_PA_chymotrypsin"/>
</dbReference>
<evidence type="ECO:0000256" key="4">
    <source>
        <dbReference type="SAM" id="MobiDB-lite"/>
    </source>
</evidence>
<keyword evidence="3" id="KW-0378">Hydrolase</keyword>
<gene>
    <name evidence="7" type="ORF">BH719_08435</name>
</gene>
<feature type="region of interest" description="Disordered" evidence="4">
    <location>
        <begin position="171"/>
        <end position="247"/>
    </location>
</feature>
<dbReference type="SMART" id="SM00228">
    <property type="entry name" value="PDZ"/>
    <property type="match status" value="1"/>
</dbReference>
<organism evidence="7 8">
    <name type="scientific">Pauljensenia hongkongensis</name>
    <dbReference type="NCBI Taxonomy" id="178339"/>
    <lineage>
        <taxon>Bacteria</taxon>
        <taxon>Bacillati</taxon>
        <taxon>Actinomycetota</taxon>
        <taxon>Actinomycetes</taxon>
        <taxon>Actinomycetales</taxon>
        <taxon>Actinomycetaceae</taxon>
        <taxon>Pauljensenia</taxon>
    </lineage>
</organism>
<dbReference type="Gene3D" id="2.40.10.10">
    <property type="entry name" value="Trypsin-like serine proteases"/>
    <property type="match status" value="2"/>
</dbReference>
<dbReference type="PANTHER" id="PTHR43343">
    <property type="entry name" value="PEPTIDASE S12"/>
    <property type="match status" value="1"/>
</dbReference>
<evidence type="ECO:0000313" key="8">
    <source>
        <dbReference type="Proteomes" id="UP000095214"/>
    </source>
</evidence>
<dbReference type="InterPro" id="IPR009003">
    <property type="entry name" value="Peptidase_S1_PA"/>
</dbReference>
<evidence type="ECO:0000256" key="1">
    <source>
        <dbReference type="ARBA" id="ARBA00010541"/>
    </source>
</evidence>
<feature type="compositionally biased region" description="Polar residues" evidence="4">
    <location>
        <begin position="461"/>
        <end position="483"/>
    </location>
</feature>
<feature type="region of interest" description="Disordered" evidence="4">
    <location>
        <begin position="113"/>
        <end position="141"/>
    </location>
</feature>
<evidence type="ECO:0000256" key="3">
    <source>
        <dbReference type="ARBA" id="ARBA00022801"/>
    </source>
</evidence>
<keyword evidence="2" id="KW-0645">Protease</keyword>